<organism evidence="2 3">
    <name type="scientific">Leptidea sinapis</name>
    <dbReference type="NCBI Taxonomy" id="189913"/>
    <lineage>
        <taxon>Eukaryota</taxon>
        <taxon>Metazoa</taxon>
        <taxon>Ecdysozoa</taxon>
        <taxon>Arthropoda</taxon>
        <taxon>Hexapoda</taxon>
        <taxon>Insecta</taxon>
        <taxon>Pterygota</taxon>
        <taxon>Neoptera</taxon>
        <taxon>Endopterygota</taxon>
        <taxon>Lepidoptera</taxon>
        <taxon>Glossata</taxon>
        <taxon>Ditrysia</taxon>
        <taxon>Papilionoidea</taxon>
        <taxon>Pieridae</taxon>
        <taxon>Dismorphiinae</taxon>
        <taxon>Leptidea</taxon>
    </lineage>
</organism>
<evidence type="ECO:0000313" key="3">
    <source>
        <dbReference type="Proteomes" id="UP000324832"/>
    </source>
</evidence>
<accession>A0A5E4QKL4</accession>
<name>A0A5E4QKL4_9NEOP</name>
<protein>
    <submittedName>
        <fullName evidence="2">Uncharacterized protein</fullName>
    </submittedName>
</protein>
<evidence type="ECO:0000256" key="1">
    <source>
        <dbReference type="SAM" id="MobiDB-lite"/>
    </source>
</evidence>
<sequence length="116" mass="12437">MQGEAQAECVKTKAMLLVRACRGMGRSVAIGVSRCGRGSSCRLAVSERCVAEDSGRCSSSSEEARSGEPAAAPGVDSNTVESGHPTYRKNTYSRLTNIEIEELLGHDDLEFTPENR</sequence>
<dbReference type="Proteomes" id="UP000324832">
    <property type="component" value="Unassembled WGS sequence"/>
</dbReference>
<dbReference type="AlphaFoldDB" id="A0A5E4QKL4"/>
<dbReference type="EMBL" id="FZQP02003667">
    <property type="protein sequence ID" value="VVC98569.1"/>
    <property type="molecule type" value="Genomic_DNA"/>
</dbReference>
<reference evidence="2 3" key="1">
    <citation type="submission" date="2017-07" db="EMBL/GenBank/DDBJ databases">
        <authorList>
            <person name="Talla V."/>
            <person name="Backstrom N."/>
        </authorList>
    </citation>
    <scope>NUCLEOTIDE SEQUENCE [LARGE SCALE GENOMIC DNA]</scope>
</reference>
<proteinExistence type="predicted"/>
<gene>
    <name evidence="2" type="ORF">LSINAPIS_LOCUS9622</name>
</gene>
<evidence type="ECO:0000313" key="2">
    <source>
        <dbReference type="EMBL" id="VVC98569.1"/>
    </source>
</evidence>
<keyword evidence="3" id="KW-1185">Reference proteome</keyword>
<feature type="region of interest" description="Disordered" evidence="1">
    <location>
        <begin position="53"/>
        <end position="90"/>
    </location>
</feature>